<organism evidence="3">
    <name type="scientific">Drosophila grimshawi</name>
    <name type="common">Hawaiian fruit fly</name>
    <name type="synonym">Idiomyia grimshawi</name>
    <dbReference type="NCBI Taxonomy" id="7222"/>
    <lineage>
        <taxon>Eukaryota</taxon>
        <taxon>Metazoa</taxon>
        <taxon>Ecdysozoa</taxon>
        <taxon>Arthropoda</taxon>
        <taxon>Hexapoda</taxon>
        <taxon>Insecta</taxon>
        <taxon>Pterygota</taxon>
        <taxon>Neoptera</taxon>
        <taxon>Endopterygota</taxon>
        <taxon>Diptera</taxon>
        <taxon>Brachycera</taxon>
        <taxon>Muscomorpha</taxon>
        <taxon>Ephydroidea</taxon>
        <taxon>Drosophilidae</taxon>
        <taxon>Drosophila</taxon>
        <taxon>Hawaiian Drosophila</taxon>
    </lineage>
</organism>
<feature type="compositionally biased region" description="Basic and acidic residues" evidence="1">
    <location>
        <begin position="9"/>
        <end position="21"/>
    </location>
</feature>
<gene>
    <name evidence="2" type="primary">Dgri\GH23909</name>
    <name evidence="2" type="ORF">Dgri_GH23909</name>
</gene>
<reference evidence="2 3" key="1">
    <citation type="journal article" date="2007" name="Nature">
        <title>Evolution of genes and genomes on the Drosophila phylogeny.</title>
        <authorList>
            <consortium name="Drosophila 12 Genomes Consortium"/>
            <person name="Clark A.G."/>
            <person name="Eisen M.B."/>
            <person name="Smith D.R."/>
            <person name="Bergman C.M."/>
            <person name="Oliver B."/>
            <person name="Markow T.A."/>
            <person name="Kaufman T.C."/>
            <person name="Kellis M."/>
            <person name="Gelbart W."/>
            <person name="Iyer V.N."/>
            <person name="Pollard D.A."/>
            <person name="Sackton T.B."/>
            <person name="Larracuente A.M."/>
            <person name="Singh N.D."/>
            <person name="Abad J.P."/>
            <person name="Abt D.N."/>
            <person name="Adryan B."/>
            <person name="Aguade M."/>
            <person name="Akashi H."/>
            <person name="Anderson W.W."/>
            <person name="Aquadro C.F."/>
            <person name="Ardell D.H."/>
            <person name="Arguello R."/>
            <person name="Artieri C.G."/>
            <person name="Barbash D.A."/>
            <person name="Barker D."/>
            <person name="Barsanti P."/>
            <person name="Batterham P."/>
            <person name="Batzoglou S."/>
            <person name="Begun D."/>
            <person name="Bhutkar A."/>
            <person name="Blanco E."/>
            <person name="Bosak S.A."/>
            <person name="Bradley R.K."/>
            <person name="Brand A.D."/>
            <person name="Brent M.R."/>
            <person name="Brooks A.N."/>
            <person name="Brown R.H."/>
            <person name="Butlin R.K."/>
            <person name="Caggese C."/>
            <person name="Calvi B.R."/>
            <person name="Bernardo de Carvalho A."/>
            <person name="Caspi A."/>
            <person name="Castrezana S."/>
            <person name="Celniker S.E."/>
            <person name="Chang J.L."/>
            <person name="Chapple C."/>
            <person name="Chatterji S."/>
            <person name="Chinwalla A."/>
            <person name="Civetta A."/>
            <person name="Clifton S.W."/>
            <person name="Comeron J.M."/>
            <person name="Costello J.C."/>
            <person name="Coyne J.A."/>
            <person name="Daub J."/>
            <person name="David R.G."/>
            <person name="Delcher A.L."/>
            <person name="Delehaunty K."/>
            <person name="Do C.B."/>
            <person name="Ebling H."/>
            <person name="Edwards K."/>
            <person name="Eickbush T."/>
            <person name="Evans J.D."/>
            <person name="Filipski A."/>
            <person name="Findeiss S."/>
            <person name="Freyhult E."/>
            <person name="Fulton L."/>
            <person name="Fulton R."/>
            <person name="Garcia A.C."/>
            <person name="Gardiner A."/>
            <person name="Garfield D.A."/>
            <person name="Garvin B.E."/>
            <person name="Gibson G."/>
            <person name="Gilbert D."/>
            <person name="Gnerre S."/>
            <person name="Godfrey J."/>
            <person name="Good R."/>
            <person name="Gotea V."/>
            <person name="Gravely B."/>
            <person name="Greenberg A.J."/>
            <person name="Griffiths-Jones S."/>
            <person name="Gross S."/>
            <person name="Guigo R."/>
            <person name="Gustafson E.A."/>
            <person name="Haerty W."/>
            <person name="Hahn M.W."/>
            <person name="Halligan D.L."/>
            <person name="Halpern A.L."/>
            <person name="Halter G.M."/>
            <person name="Han M.V."/>
            <person name="Heger A."/>
            <person name="Hillier L."/>
            <person name="Hinrichs A.S."/>
            <person name="Holmes I."/>
            <person name="Hoskins R.A."/>
            <person name="Hubisz M.J."/>
            <person name="Hultmark D."/>
            <person name="Huntley M.A."/>
            <person name="Jaffe D.B."/>
            <person name="Jagadeeshan S."/>
            <person name="Jeck W.R."/>
            <person name="Johnson J."/>
            <person name="Jones C.D."/>
            <person name="Jordan W.C."/>
            <person name="Karpen G.H."/>
            <person name="Kataoka E."/>
            <person name="Keightley P.D."/>
            <person name="Kheradpour P."/>
            <person name="Kirkness E.F."/>
            <person name="Koerich L.B."/>
            <person name="Kristiansen K."/>
            <person name="Kudrna D."/>
            <person name="Kulathinal R.J."/>
            <person name="Kumar S."/>
            <person name="Kwok R."/>
            <person name="Lander E."/>
            <person name="Langley C.H."/>
            <person name="Lapoint R."/>
            <person name="Lazzaro B.P."/>
            <person name="Lee S.J."/>
            <person name="Levesque L."/>
            <person name="Li R."/>
            <person name="Lin C.F."/>
            <person name="Lin M.F."/>
            <person name="Lindblad-Toh K."/>
            <person name="Llopart A."/>
            <person name="Long M."/>
            <person name="Low L."/>
            <person name="Lozovsky E."/>
            <person name="Lu J."/>
            <person name="Luo M."/>
            <person name="Machado C.A."/>
            <person name="Makalowski W."/>
            <person name="Marzo M."/>
            <person name="Matsuda M."/>
            <person name="Matzkin L."/>
            <person name="McAllister B."/>
            <person name="McBride C.S."/>
            <person name="McKernan B."/>
            <person name="McKernan K."/>
            <person name="Mendez-Lago M."/>
            <person name="Minx P."/>
            <person name="Mollenhauer M.U."/>
            <person name="Montooth K."/>
            <person name="Mount S.M."/>
            <person name="Mu X."/>
            <person name="Myers E."/>
            <person name="Negre B."/>
            <person name="Newfeld S."/>
            <person name="Nielsen R."/>
            <person name="Noor M.A."/>
            <person name="O'Grady P."/>
            <person name="Pachter L."/>
            <person name="Papaceit M."/>
            <person name="Parisi M.J."/>
            <person name="Parisi M."/>
            <person name="Parts L."/>
            <person name="Pedersen J.S."/>
            <person name="Pesole G."/>
            <person name="Phillippy A.M."/>
            <person name="Ponting C.P."/>
            <person name="Pop M."/>
            <person name="Porcelli D."/>
            <person name="Powell J.R."/>
            <person name="Prohaska S."/>
            <person name="Pruitt K."/>
            <person name="Puig M."/>
            <person name="Quesneville H."/>
            <person name="Ram K.R."/>
            <person name="Rand D."/>
            <person name="Rasmussen M.D."/>
            <person name="Reed L.K."/>
            <person name="Reenan R."/>
            <person name="Reily A."/>
            <person name="Remington K.A."/>
            <person name="Rieger T.T."/>
            <person name="Ritchie M.G."/>
            <person name="Robin C."/>
            <person name="Rogers Y.H."/>
            <person name="Rohde C."/>
            <person name="Rozas J."/>
            <person name="Rubenfield M.J."/>
            <person name="Ruiz A."/>
            <person name="Russo S."/>
            <person name="Salzberg S.L."/>
            <person name="Sanchez-Gracia A."/>
            <person name="Saranga D.J."/>
            <person name="Sato H."/>
            <person name="Schaeffer S.W."/>
            <person name="Schatz M.C."/>
            <person name="Schlenke T."/>
            <person name="Schwartz R."/>
            <person name="Segarra C."/>
            <person name="Singh R.S."/>
            <person name="Sirot L."/>
            <person name="Sirota M."/>
            <person name="Sisneros N.B."/>
            <person name="Smith C.D."/>
            <person name="Smith T.F."/>
            <person name="Spieth J."/>
            <person name="Stage D.E."/>
            <person name="Stark A."/>
            <person name="Stephan W."/>
            <person name="Strausberg R.L."/>
            <person name="Strempel S."/>
            <person name="Sturgill D."/>
            <person name="Sutton G."/>
            <person name="Sutton G.G."/>
            <person name="Tao W."/>
            <person name="Teichmann S."/>
            <person name="Tobari Y.N."/>
            <person name="Tomimura Y."/>
            <person name="Tsolas J.M."/>
            <person name="Valente V.L."/>
            <person name="Venter E."/>
            <person name="Venter J.C."/>
            <person name="Vicario S."/>
            <person name="Vieira F.G."/>
            <person name="Vilella A.J."/>
            <person name="Villasante A."/>
            <person name="Walenz B."/>
            <person name="Wang J."/>
            <person name="Wasserman M."/>
            <person name="Watts T."/>
            <person name="Wilson D."/>
            <person name="Wilson R.K."/>
            <person name="Wing R.A."/>
            <person name="Wolfner M.F."/>
            <person name="Wong A."/>
            <person name="Wong G.K."/>
            <person name="Wu C.I."/>
            <person name="Wu G."/>
            <person name="Yamamoto D."/>
            <person name="Yang H.P."/>
            <person name="Yang S.P."/>
            <person name="Yorke J.A."/>
            <person name="Yoshida K."/>
            <person name="Zdobnov E."/>
            <person name="Zhang P."/>
            <person name="Zhang Y."/>
            <person name="Zimin A.V."/>
            <person name="Baldwin J."/>
            <person name="Abdouelleil A."/>
            <person name="Abdulkadir J."/>
            <person name="Abebe A."/>
            <person name="Abera B."/>
            <person name="Abreu J."/>
            <person name="Acer S.C."/>
            <person name="Aftuck L."/>
            <person name="Alexander A."/>
            <person name="An P."/>
            <person name="Anderson E."/>
            <person name="Anderson S."/>
            <person name="Arachi H."/>
            <person name="Azer M."/>
            <person name="Bachantsang P."/>
            <person name="Barry A."/>
            <person name="Bayul T."/>
            <person name="Berlin A."/>
            <person name="Bessette D."/>
            <person name="Bloom T."/>
            <person name="Blye J."/>
            <person name="Boguslavskiy L."/>
            <person name="Bonnet C."/>
            <person name="Boukhgalter B."/>
            <person name="Bourzgui I."/>
            <person name="Brown A."/>
            <person name="Cahill P."/>
            <person name="Channer S."/>
            <person name="Cheshatsang Y."/>
            <person name="Chuda L."/>
            <person name="Citroen M."/>
            <person name="Collymore A."/>
            <person name="Cooke P."/>
            <person name="Costello M."/>
            <person name="D'Aco K."/>
            <person name="Daza R."/>
            <person name="De Haan G."/>
            <person name="DeGray S."/>
            <person name="DeMaso C."/>
            <person name="Dhargay N."/>
            <person name="Dooley K."/>
            <person name="Dooley E."/>
            <person name="Doricent M."/>
            <person name="Dorje P."/>
            <person name="Dorjee K."/>
            <person name="Dupes A."/>
            <person name="Elong R."/>
            <person name="Falk J."/>
            <person name="Farina A."/>
            <person name="Faro S."/>
            <person name="Ferguson D."/>
            <person name="Fisher S."/>
            <person name="Foley C.D."/>
            <person name="Franke A."/>
            <person name="Friedrich D."/>
            <person name="Gadbois L."/>
            <person name="Gearin G."/>
            <person name="Gearin C.R."/>
            <person name="Giannoukos G."/>
            <person name="Goode T."/>
            <person name="Graham J."/>
            <person name="Grandbois E."/>
            <person name="Grewal S."/>
            <person name="Gyaltsen K."/>
            <person name="Hafez N."/>
            <person name="Hagos B."/>
            <person name="Hall J."/>
            <person name="Henson C."/>
            <person name="Hollinger A."/>
            <person name="Honan T."/>
            <person name="Huard M.D."/>
            <person name="Hughes L."/>
            <person name="Hurhula B."/>
            <person name="Husby M.E."/>
            <person name="Kamat A."/>
            <person name="Kanga B."/>
            <person name="Kashin S."/>
            <person name="Khazanovich D."/>
            <person name="Kisner P."/>
            <person name="Lance K."/>
            <person name="Lara M."/>
            <person name="Lee W."/>
            <person name="Lennon N."/>
            <person name="Letendre F."/>
            <person name="LeVine R."/>
            <person name="Lipovsky A."/>
            <person name="Liu X."/>
            <person name="Liu J."/>
            <person name="Liu S."/>
            <person name="Lokyitsang T."/>
            <person name="Lokyitsang Y."/>
            <person name="Lubonja R."/>
            <person name="Lui A."/>
            <person name="MacDonald P."/>
            <person name="Magnisalis V."/>
            <person name="Maru K."/>
            <person name="Matthews C."/>
            <person name="McCusker W."/>
            <person name="McDonough S."/>
            <person name="Mehta T."/>
            <person name="Meldrim J."/>
            <person name="Meneus L."/>
            <person name="Mihai O."/>
            <person name="Mihalev A."/>
            <person name="Mihova T."/>
            <person name="Mittelman R."/>
            <person name="Mlenga V."/>
            <person name="Montmayeur A."/>
            <person name="Mulrain L."/>
            <person name="Navidi A."/>
            <person name="Naylor J."/>
            <person name="Negash T."/>
            <person name="Nguyen T."/>
            <person name="Nguyen N."/>
            <person name="Nicol R."/>
            <person name="Norbu C."/>
            <person name="Norbu N."/>
            <person name="Novod N."/>
            <person name="O'Neill B."/>
            <person name="Osman S."/>
            <person name="Markiewicz E."/>
            <person name="Oyono O.L."/>
            <person name="Patti C."/>
            <person name="Phunkhang P."/>
            <person name="Pierre F."/>
            <person name="Priest M."/>
            <person name="Raghuraman S."/>
            <person name="Rege F."/>
            <person name="Reyes R."/>
            <person name="Rise C."/>
            <person name="Rogov P."/>
            <person name="Ross K."/>
            <person name="Ryan E."/>
            <person name="Settipalli S."/>
            <person name="Shea T."/>
            <person name="Sherpa N."/>
            <person name="Shi L."/>
            <person name="Shih D."/>
            <person name="Sparrow T."/>
            <person name="Spaulding J."/>
            <person name="Stalker J."/>
            <person name="Stange-Thomann N."/>
            <person name="Stavropoulos S."/>
            <person name="Stone C."/>
            <person name="Strader C."/>
            <person name="Tesfaye S."/>
            <person name="Thomson T."/>
            <person name="Thoulutsang Y."/>
            <person name="Thoulutsang D."/>
            <person name="Topham K."/>
            <person name="Topping I."/>
            <person name="Tsamla T."/>
            <person name="Vassiliev H."/>
            <person name="Vo A."/>
            <person name="Wangchuk T."/>
            <person name="Wangdi T."/>
            <person name="Weiand M."/>
            <person name="Wilkinson J."/>
            <person name="Wilson A."/>
            <person name="Yadav S."/>
            <person name="Young G."/>
            <person name="Yu Q."/>
            <person name="Zembek L."/>
            <person name="Zhong D."/>
            <person name="Zimmer A."/>
            <person name="Zwirko Z."/>
            <person name="Jaffe D.B."/>
            <person name="Alvarez P."/>
            <person name="Brockman W."/>
            <person name="Butler J."/>
            <person name="Chin C."/>
            <person name="Gnerre S."/>
            <person name="Grabherr M."/>
            <person name="Kleber M."/>
            <person name="Mauceli E."/>
            <person name="MacCallum I."/>
        </authorList>
    </citation>
    <scope>NUCLEOTIDE SEQUENCE [LARGE SCALE GENOMIC DNA]</scope>
    <source>
        <strain evidence="3">Tucson 15287-2541.00</strain>
    </source>
</reference>
<proteinExistence type="predicted"/>
<name>B4K1Z9_DROGR</name>
<dbReference type="HOGENOM" id="CLU_3126536_0_0_1"/>
<dbReference type="AlphaFoldDB" id="B4K1Z9"/>
<evidence type="ECO:0000256" key="1">
    <source>
        <dbReference type="SAM" id="MobiDB-lite"/>
    </source>
</evidence>
<accession>B4K1Z9</accession>
<dbReference type="InParanoid" id="B4K1Z9"/>
<feature type="region of interest" description="Disordered" evidence="1">
    <location>
        <begin position="1"/>
        <end position="50"/>
    </location>
</feature>
<sequence>MENSQRLMENMKPKRLVEMPSERNVSIASQPASQPADTTLAKGPGPGRAG</sequence>
<keyword evidence="3" id="KW-1185">Reference proteome</keyword>
<evidence type="ECO:0000313" key="3">
    <source>
        <dbReference type="Proteomes" id="UP000001070"/>
    </source>
</evidence>
<protein>
    <submittedName>
        <fullName evidence="2">GH23909</fullName>
    </submittedName>
</protein>
<evidence type="ECO:0000313" key="2">
    <source>
        <dbReference type="EMBL" id="EDW05044.1"/>
    </source>
</evidence>
<dbReference type="Proteomes" id="UP000001070">
    <property type="component" value="Unassembled WGS sequence"/>
</dbReference>
<feature type="compositionally biased region" description="Polar residues" evidence="1">
    <location>
        <begin position="23"/>
        <end position="37"/>
    </location>
</feature>
<dbReference type="EMBL" id="CH918178">
    <property type="protein sequence ID" value="EDW05044.1"/>
    <property type="molecule type" value="Genomic_DNA"/>
</dbReference>